<dbReference type="Pfam" id="PF09983">
    <property type="entry name" value="JetD_C"/>
    <property type="match status" value="1"/>
</dbReference>
<evidence type="ECO:0000313" key="3">
    <source>
        <dbReference type="Proteomes" id="UP000005262"/>
    </source>
</evidence>
<proteinExistence type="predicted"/>
<dbReference type="RefSeq" id="WP_014902773.1">
    <property type="nucleotide sequence ID" value="NC_018515.1"/>
</dbReference>
<reference evidence="3" key="2">
    <citation type="submission" date="2012-08" db="EMBL/GenBank/DDBJ databases">
        <title>Finished genome of Desulfosporosinus meridiei DSM 13257.</title>
        <authorList>
            <person name="Huntemann M."/>
            <person name="Wei C.-L."/>
            <person name="Han J."/>
            <person name="Detter J.C."/>
            <person name="Han C."/>
            <person name="Davenport K."/>
            <person name="Daligault H."/>
            <person name="Erkkila T."/>
            <person name="Gu W."/>
            <person name="Munk A.C.C."/>
            <person name="Teshima H."/>
            <person name="Xu Y."/>
            <person name="Chain P."/>
            <person name="Tapia R."/>
            <person name="Chen A."/>
            <person name="Krypides N."/>
            <person name="Mavromatis K."/>
            <person name="Markowitz V."/>
            <person name="Szeto E."/>
            <person name="Ivanova N."/>
            <person name="Mikhailova N."/>
            <person name="Ovchinnikova G."/>
            <person name="Pagani I."/>
            <person name="Pati A."/>
            <person name="Goodwin L."/>
            <person name="Peters L."/>
            <person name="Pitluck S."/>
            <person name="Woyke T."/>
            <person name="Pester M."/>
            <person name="Spring S."/>
            <person name="Ollivier B."/>
            <person name="Rattei T."/>
            <person name="Klenk H.-P."/>
            <person name="Wagner M."/>
            <person name="Loy A."/>
        </authorList>
    </citation>
    <scope>NUCLEOTIDE SEQUENCE [LARGE SCALE GENOMIC DNA]</scope>
    <source>
        <strain evidence="3">ATCC BAA-275 / DSM 13257 / NCIMB 13706 / S10</strain>
    </source>
</reference>
<feature type="domain" description="Wadjet protein JetD C-terminal" evidence="1">
    <location>
        <begin position="194"/>
        <end position="347"/>
    </location>
</feature>
<dbReference type="OrthoDB" id="9809365at2"/>
<gene>
    <name evidence="2" type="ordered locus">Desmer_1902</name>
</gene>
<dbReference type="eggNOG" id="ENOG502ZAI3">
    <property type="taxonomic scope" value="Bacteria"/>
</dbReference>
<name>J7IXN3_DESMD</name>
<protein>
    <recommendedName>
        <fullName evidence="1">Wadjet protein JetD C-terminal domain-containing protein</fullName>
    </recommendedName>
</protein>
<evidence type="ECO:0000259" key="1">
    <source>
        <dbReference type="Pfam" id="PF09983"/>
    </source>
</evidence>
<dbReference type="AlphaFoldDB" id="J7IXN3"/>
<dbReference type="STRING" id="768704.Desmer_1902"/>
<evidence type="ECO:0000313" key="2">
    <source>
        <dbReference type="EMBL" id="AFQ43858.1"/>
    </source>
</evidence>
<sequence>MQIYPILLGYVKSEQRSGKAVMKLEDMISFIKQNHPEFKIKIDQPDGYRELYDAINRLINEDILKKMSPRKTTVEQPPLALKYRICKEDDEDSTGLKKEILKLNRAFSLEYYLSNPKQYLQDKQYIQILGDYLHQEEKPLLSINELSYQLFNDEKFFKGTDESHGEAILRNLGLTYADLNCYYAYEPFIYHLFSQTNQTRKTGLIIENKDTYWSFVQLLSNHAVSLDIDFLIYGEGKKIISSLRYLEFLKIDLDYLWYFGDIDREGVHIYFNLREAYPRLNIKPFISGYEKLVNHTFDRILNRTPKAQAYRKEDAKDFCDHFSSLYRDRIRNVLDKGLYIPQEGLSLAGLIQEYAYV</sequence>
<accession>J7IXN3</accession>
<reference evidence="2 3" key="1">
    <citation type="journal article" date="2012" name="J. Bacteriol.">
        <title>Complete genome sequences of Desulfosporosinus orientis DSM765T, Desulfosporosinus youngiae DSM17734T, Desulfosporosinus meridiei DSM13257T, and Desulfosporosinus acidiphilus DSM22704T.</title>
        <authorList>
            <person name="Pester M."/>
            <person name="Brambilla E."/>
            <person name="Alazard D."/>
            <person name="Rattei T."/>
            <person name="Weinmaier T."/>
            <person name="Han J."/>
            <person name="Lucas S."/>
            <person name="Lapidus A."/>
            <person name="Cheng J.F."/>
            <person name="Goodwin L."/>
            <person name="Pitluck S."/>
            <person name="Peters L."/>
            <person name="Ovchinnikova G."/>
            <person name="Teshima H."/>
            <person name="Detter J.C."/>
            <person name="Han C.S."/>
            <person name="Tapia R."/>
            <person name="Land M.L."/>
            <person name="Hauser L."/>
            <person name="Kyrpides N.C."/>
            <person name="Ivanova N.N."/>
            <person name="Pagani I."/>
            <person name="Huntmann M."/>
            <person name="Wei C.L."/>
            <person name="Davenport K.W."/>
            <person name="Daligault H."/>
            <person name="Chain P.S."/>
            <person name="Chen A."/>
            <person name="Mavromatis K."/>
            <person name="Markowitz V."/>
            <person name="Szeto E."/>
            <person name="Mikhailova N."/>
            <person name="Pati A."/>
            <person name="Wagner M."/>
            <person name="Woyke T."/>
            <person name="Ollivier B."/>
            <person name="Klenk H.P."/>
            <person name="Spring S."/>
            <person name="Loy A."/>
        </authorList>
    </citation>
    <scope>NUCLEOTIDE SEQUENCE [LARGE SCALE GENOMIC DNA]</scope>
    <source>
        <strain evidence="3">ATCC BAA-275 / DSM 13257 / NCIMB 13706 / S10</strain>
    </source>
</reference>
<dbReference type="InterPro" id="IPR024534">
    <property type="entry name" value="JetD_C"/>
</dbReference>
<dbReference type="KEGG" id="dmi:Desmer_1902"/>
<dbReference type="HOGENOM" id="CLU_065541_0_0_9"/>
<organism evidence="2 3">
    <name type="scientific">Desulfosporosinus meridiei (strain ATCC BAA-275 / DSM 13257 / KCTC 12902 / NCIMB 13706 / S10)</name>
    <dbReference type="NCBI Taxonomy" id="768704"/>
    <lineage>
        <taxon>Bacteria</taxon>
        <taxon>Bacillati</taxon>
        <taxon>Bacillota</taxon>
        <taxon>Clostridia</taxon>
        <taxon>Eubacteriales</taxon>
        <taxon>Desulfitobacteriaceae</taxon>
        <taxon>Desulfosporosinus</taxon>
    </lineage>
</organism>
<dbReference type="Proteomes" id="UP000005262">
    <property type="component" value="Chromosome"/>
</dbReference>
<dbReference type="EMBL" id="CP003629">
    <property type="protein sequence ID" value="AFQ43858.1"/>
    <property type="molecule type" value="Genomic_DNA"/>
</dbReference>
<keyword evidence="3" id="KW-1185">Reference proteome</keyword>